<proteinExistence type="predicted"/>
<dbReference type="Gene3D" id="1.10.357.10">
    <property type="entry name" value="Tetracycline Repressor, domain 2"/>
    <property type="match status" value="1"/>
</dbReference>
<dbReference type="AlphaFoldDB" id="A0A846QNW5"/>
<evidence type="ECO:0000313" key="5">
    <source>
        <dbReference type="Proteomes" id="UP000580856"/>
    </source>
</evidence>
<keyword evidence="1 2" id="KW-0238">DNA-binding</keyword>
<reference evidence="4 5" key="1">
    <citation type="submission" date="2020-03" db="EMBL/GenBank/DDBJ databases">
        <title>Genomic Encyclopedia of Type Strains, Phase IV (KMG-IV): sequencing the most valuable type-strain genomes for metagenomic binning, comparative biology and taxonomic classification.</title>
        <authorList>
            <person name="Goeker M."/>
        </authorList>
    </citation>
    <scope>NUCLEOTIDE SEQUENCE [LARGE SCALE GENOMIC DNA]</scope>
    <source>
        <strain evidence="4 5">DSM 24233</strain>
    </source>
</reference>
<dbReference type="RefSeq" id="WP_167939538.1">
    <property type="nucleotide sequence ID" value="NZ_JAATJA010000001.1"/>
</dbReference>
<dbReference type="InterPro" id="IPR009057">
    <property type="entry name" value="Homeodomain-like_sf"/>
</dbReference>
<evidence type="ECO:0000313" key="4">
    <source>
        <dbReference type="EMBL" id="NJB66399.1"/>
    </source>
</evidence>
<evidence type="ECO:0000256" key="2">
    <source>
        <dbReference type="PROSITE-ProRule" id="PRU00335"/>
    </source>
</evidence>
<name>A0A846QNW5_9BACT</name>
<feature type="domain" description="HTH tetR-type" evidence="3">
    <location>
        <begin position="13"/>
        <end position="73"/>
    </location>
</feature>
<organism evidence="4 5">
    <name type="scientific">Desulfobaculum xiamenense</name>
    <dbReference type="NCBI Taxonomy" id="995050"/>
    <lineage>
        <taxon>Bacteria</taxon>
        <taxon>Pseudomonadati</taxon>
        <taxon>Thermodesulfobacteriota</taxon>
        <taxon>Desulfovibrionia</taxon>
        <taxon>Desulfovibrionales</taxon>
        <taxon>Desulfovibrionaceae</taxon>
        <taxon>Desulfobaculum</taxon>
    </lineage>
</organism>
<dbReference type="GO" id="GO:0003677">
    <property type="term" value="F:DNA binding"/>
    <property type="evidence" value="ECO:0007669"/>
    <property type="project" value="UniProtKB-UniRule"/>
</dbReference>
<gene>
    <name evidence="4" type="ORF">GGQ74_000039</name>
</gene>
<dbReference type="Pfam" id="PF00440">
    <property type="entry name" value="TetR_N"/>
    <property type="match status" value="1"/>
</dbReference>
<dbReference type="Proteomes" id="UP000580856">
    <property type="component" value="Unassembled WGS sequence"/>
</dbReference>
<dbReference type="EMBL" id="JAATJA010000001">
    <property type="protein sequence ID" value="NJB66399.1"/>
    <property type="molecule type" value="Genomic_DNA"/>
</dbReference>
<evidence type="ECO:0000259" key="3">
    <source>
        <dbReference type="PROSITE" id="PS50977"/>
    </source>
</evidence>
<feature type="DNA-binding region" description="H-T-H motif" evidence="2">
    <location>
        <begin position="36"/>
        <end position="55"/>
    </location>
</feature>
<accession>A0A846QNW5</accession>
<dbReference type="InterPro" id="IPR001647">
    <property type="entry name" value="HTH_TetR"/>
</dbReference>
<keyword evidence="5" id="KW-1185">Reference proteome</keyword>
<protein>
    <submittedName>
        <fullName evidence="4">AcrR family transcriptional regulator</fullName>
    </submittedName>
</protein>
<sequence>MQTSQDRSKIKQKRIMTYFIKAANEIIKQEGIGAVTIRKAADIAGYASATLYNYFDNLPHLVFLATMHYLGEYHAALPRYLAGCKNSVERYMAICQCFTEFSLDEPEIYKLLFFTHGDEKLEEYTRQYYELFPEKIKKDWPAPLDKIFNINNIYRRSAIMLDDCVNEGFLSRESADAFNDIALMVSKCILQDFQDGLLDKDTALKKTMDYYHHLLGSYLDPAHRNLMPDLESLKRPQVTPGEVELAAQA</sequence>
<evidence type="ECO:0000256" key="1">
    <source>
        <dbReference type="ARBA" id="ARBA00023125"/>
    </source>
</evidence>
<comment type="caution">
    <text evidence="4">The sequence shown here is derived from an EMBL/GenBank/DDBJ whole genome shotgun (WGS) entry which is preliminary data.</text>
</comment>
<dbReference type="SUPFAM" id="SSF46689">
    <property type="entry name" value="Homeodomain-like"/>
    <property type="match status" value="1"/>
</dbReference>
<dbReference type="PROSITE" id="PS50977">
    <property type="entry name" value="HTH_TETR_2"/>
    <property type="match status" value="1"/>
</dbReference>